<comment type="caution">
    <text evidence="4">The sequence shown here is derived from an EMBL/GenBank/DDBJ whole genome shotgun (WGS) entry which is preliminary data.</text>
</comment>
<feature type="domain" description="Response regulatory" evidence="3">
    <location>
        <begin position="5"/>
        <end position="120"/>
    </location>
</feature>
<organism evidence="4 5">
    <name type="scientific">Plastoroseomonas hellenica</name>
    <dbReference type="NCBI Taxonomy" id="2687306"/>
    <lineage>
        <taxon>Bacteria</taxon>
        <taxon>Pseudomonadati</taxon>
        <taxon>Pseudomonadota</taxon>
        <taxon>Alphaproteobacteria</taxon>
        <taxon>Acetobacterales</taxon>
        <taxon>Acetobacteraceae</taxon>
        <taxon>Plastoroseomonas</taxon>
    </lineage>
</organism>
<reference evidence="5" key="1">
    <citation type="journal article" date="2021" name="Syst. Appl. Microbiol.">
        <title>Roseomonas hellenica sp. nov., isolated from roots of wild-growing Alkanna tinctoria.</title>
        <authorList>
            <person name="Rat A."/>
            <person name="Naranjo H.D."/>
            <person name="Lebbe L."/>
            <person name="Cnockaert M."/>
            <person name="Krigas N."/>
            <person name="Grigoriadou K."/>
            <person name="Maloupa E."/>
            <person name="Willems A."/>
        </authorList>
    </citation>
    <scope>NUCLEOTIDE SEQUENCE [LARGE SCALE GENOMIC DNA]</scope>
    <source>
        <strain evidence="5">LMG 31523</strain>
    </source>
</reference>
<dbReference type="PROSITE" id="PS50110">
    <property type="entry name" value="RESPONSE_REGULATORY"/>
    <property type="match status" value="1"/>
</dbReference>
<evidence type="ECO:0000256" key="1">
    <source>
        <dbReference type="ARBA" id="ARBA00022553"/>
    </source>
</evidence>
<accession>A0ABS5F978</accession>
<sequence>MNATVLLLAEDEAVLQTVLEAALSSEGFSVVPASSGVKAMAELDRDDARFQGVIADVRLGKGPSGWDVGRRAREVFPAVPVIYMTGDSAHEWSAHGVPESIVLQKPFVPAQLITAIATLLNEAGTASAASDARAKSAPTSEG</sequence>
<name>A0ABS5F978_9PROT</name>
<feature type="modified residue" description="4-aspartylphosphate" evidence="2">
    <location>
        <position position="56"/>
    </location>
</feature>
<dbReference type="PANTHER" id="PTHR44591:SF21">
    <property type="entry name" value="TWO-COMPONENT RESPONSE REGULATOR"/>
    <property type="match status" value="1"/>
</dbReference>
<proteinExistence type="predicted"/>
<evidence type="ECO:0000313" key="5">
    <source>
        <dbReference type="Proteomes" id="UP001196870"/>
    </source>
</evidence>
<keyword evidence="5" id="KW-1185">Reference proteome</keyword>
<dbReference type="Proteomes" id="UP001196870">
    <property type="component" value="Unassembled WGS sequence"/>
</dbReference>
<protein>
    <submittedName>
        <fullName evidence="4">Response regulator</fullName>
    </submittedName>
</protein>
<keyword evidence="1 2" id="KW-0597">Phosphoprotein</keyword>
<dbReference type="SUPFAM" id="SSF52172">
    <property type="entry name" value="CheY-like"/>
    <property type="match status" value="1"/>
</dbReference>
<dbReference type="PANTHER" id="PTHR44591">
    <property type="entry name" value="STRESS RESPONSE REGULATOR PROTEIN 1"/>
    <property type="match status" value="1"/>
</dbReference>
<evidence type="ECO:0000259" key="3">
    <source>
        <dbReference type="PROSITE" id="PS50110"/>
    </source>
</evidence>
<evidence type="ECO:0000256" key="2">
    <source>
        <dbReference type="PROSITE-ProRule" id="PRU00169"/>
    </source>
</evidence>
<dbReference type="Pfam" id="PF00072">
    <property type="entry name" value="Response_reg"/>
    <property type="match status" value="1"/>
</dbReference>
<gene>
    <name evidence="4" type="ORF">GXW71_32545</name>
</gene>
<dbReference type="EMBL" id="JAAGBB010000084">
    <property type="protein sequence ID" value="MBR0669125.1"/>
    <property type="molecule type" value="Genomic_DNA"/>
</dbReference>
<dbReference type="SMART" id="SM00448">
    <property type="entry name" value="REC"/>
    <property type="match status" value="1"/>
</dbReference>
<dbReference type="InterPro" id="IPR011006">
    <property type="entry name" value="CheY-like_superfamily"/>
</dbReference>
<evidence type="ECO:0000313" key="4">
    <source>
        <dbReference type="EMBL" id="MBR0669125.1"/>
    </source>
</evidence>
<dbReference type="Gene3D" id="3.40.50.2300">
    <property type="match status" value="1"/>
</dbReference>
<dbReference type="InterPro" id="IPR050595">
    <property type="entry name" value="Bact_response_regulator"/>
</dbReference>
<dbReference type="InterPro" id="IPR001789">
    <property type="entry name" value="Sig_transdc_resp-reg_receiver"/>
</dbReference>